<evidence type="ECO:0000313" key="2">
    <source>
        <dbReference type="Proteomes" id="UP000471640"/>
    </source>
</evidence>
<dbReference type="Gene3D" id="3.10.450.530">
    <property type="entry name" value="Ribonuclease toxin, BrnT, of type II toxin-antitoxin system"/>
    <property type="match status" value="1"/>
</dbReference>
<protein>
    <submittedName>
        <fullName evidence="1">BrnT family toxin</fullName>
    </submittedName>
</protein>
<evidence type="ECO:0000313" key="1">
    <source>
        <dbReference type="EMBL" id="NEX22664.1"/>
    </source>
</evidence>
<dbReference type="Proteomes" id="UP000471640">
    <property type="component" value="Unassembled WGS sequence"/>
</dbReference>
<comment type="caution">
    <text evidence="1">The sequence shown here is derived from an EMBL/GenBank/DDBJ whole genome shotgun (WGS) entry which is preliminary data.</text>
</comment>
<dbReference type="Pfam" id="PF04365">
    <property type="entry name" value="BrnT_toxin"/>
    <property type="match status" value="1"/>
</dbReference>
<dbReference type="InterPro" id="IPR007460">
    <property type="entry name" value="BrnT_toxin"/>
</dbReference>
<dbReference type="InterPro" id="IPR038573">
    <property type="entry name" value="BrnT_sf"/>
</dbReference>
<organism evidence="1 2">
    <name type="scientific">Thiorhodococcus mannitoliphagus</name>
    <dbReference type="NCBI Taxonomy" id="329406"/>
    <lineage>
        <taxon>Bacteria</taxon>
        <taxon>Pseudomonadati</taxon>
        <taxon>Pseudomonadota</taxon>
        <taxon>Gammaproteobacteria</taxon>
        <taxon>Chromatiales</taxon>
        <taxon>Chromatiaceae</taxon>
        <taxon>Thiorhodococcus</taxon>
    </lineage>
</organism>
<dbReference type="AlphaFoldDB" id="A0A6P1E3Q9"/>
<reference evidence="1 2" key="2">
    <citation type="submission" date="2020-02" db="EMBL/GenBank/DDBJ databases">
        <title>Genome sequences of Thiorhodococcus mannitoliphagus and Thiorhodococcus minor, purple sulfur photosynthetic bacteria in the gammaproteobacterial family, Chromatiaceae.</title>
        <authorList>
            <person name="Aviles F.A."/>
            <person name="Meyer T.E."/>
            <person name="Kyndt J.A."/>
        </authorList>
    </citation>
    <scope>NUCLEOTIDE SEQUENCE [LARGE SCALE GENOMIC DNA]</scope>
    <source>
        <strain evidence="1 2">DSM 18266</strain>
    </source>
</reference>
<dbReference type="EMBL" id="JAAIJR010000115">
    <property type="protein sequence ID" value="NEX22664.1"/>
    <property type="molecule type" value="Genomic_DNA"/>
</dbReference>
<keyword evidence="2" id="KW-1185">Reference proteome</keyword>
<sequence length="90" mass="10561">MEFEWDESKRQANRRKHGVDFADAVECFYDSLSKVMLDPDHPTEHRYVLVGEDVHRRLLVVVYSQPCDGLIRIISARAATPSERRVYVQR</sequence>
<accession>A0A6P1E3Q9</accession>
<proteinExistence type="predicted"/>
<gene>
    <name evidence="1" type="ORF">G3480_20535</name>
</gene>
<reference evidence="2" key="1">
    <citation type="journal article" date="2020" name="Microbiol. Resour. Announc.">
        <title>Draft Genome Sequences of Thiorhodococcus mannitoliphagus and Thiorhodococcus minor, Purple Sulfur Photosynthetic Bacteria in the Gammaproteobacterial Family Chromatiaceae.</title>
        <authorList>
            <person name="Aviles F.A."/>
            <person name="Meyer T.E."/>
            <person name="Kyndt J.A."/>
        </authorList>
    </citation>
    <scope>NUCLEOTIDE SEQUENCE [LARGE SCALE GENOMIC DNA]</scope>
    <source>
        <strain evidence="2">DSM 18266</strain>
    </source>
</reference>
<name>A0A6P1E3Q9_9GAMM</name>